<dbReference type="SUPFAM" id="SSF51161">
    <property type="entry name" value="Trimeric LpxA-like enzymes"/>
    <property type="match status" value="1"/>
</dbReference>
<dbReference type="CDD" id="cd04645">
    <property type="entry name" value="LbH_gamma_CA_like"/>
    <property type="match status" value="1"/>
</dbReference>
<proteinExistence type="predicted"/>
<dbReference type="AlphaFoldDB" id="A0A8G2BDW7"/>
<accession>A0A8G2BDW7</accession>
<dbReference type="InterPro" id="IPR011004">
    <property type="entry name" value="Trimer_LpxA-like_sf"/>
</dbReference>
<keyword evidence="2" id="KW-1185">Reference proteome</keyword>
<sequence length="173" mass="18279">MSALIRPHHGQTPRVATGAFIAETAVLIGEVEIGEDASIWYGTVLRGDGQSITVGARTNIQDGTIVHITSDRFPTVIGSGITIGHGAIIHACTLEDDSFVGMGATVMDGAVVQRHAMVAAGALVTPGKLVPTGELWAGSPAKKMRDLTEADFDQIHRSAEHYCELARSYMVGR</sequence>
<dbReference type="PANTHER" id="PTHR13061">
    <property type="entry name" value="DYNACTIN SUBUNIT P25"/>
    <property type="match status" value="1"/>
</dbReference>
<protein>
    <submittedName>
        <fullName evidence="1">Carbonic anhydrase or acetyltransferase, isoleucine patch superfamily</fullName>
    </submittedName>
</protein>
<dbReference type="InterPro" id="IPR050484">
    <property type="entry name" value="Transf_Hexapept/Carb_Anhydrase"/>
</dbReference>
<dbReference type="PANTHER" id="PTHR13061:SF29">
    <property type="entry name" value="GAMMA CARBONIC ANHYDRASE-LIKE 1, MITOCHONDRIAL-RELATED"/>
    <property type="match status" value="1"/>
</dbReference>
<dbReference type="InterPro" id="IPR047324">
    <property type="entry name" value="LbH_gamma_CA-like"/>
</dbReference>
<dbReference type="Proteomes" id="UP000198615">
    <property type="component" value="Unassembled WGS sequence"/>
</dbReference>
<reference evidence="1 2" key="1">
    <citation type="submission" date="2016-10" db="EMBL/GenBank/DDBJ databases">
        <authorList>
            <person name="Varghese N."/>
            <person name="Submissions S."/>
        </authorList>
    </citation>
    <scope>NUCLEOTIDE SEQUENCE [LARGE SCALE GENOMIC DNA]</scope>
    <source>
        <strain evidence="1 2">DSM 18839</strain>
    </source>
</reference>
<dbReference type="Gene3D" id="2.160.10.10">
    <property type="entry name" value="Hexapeptide repeat proteins"/>
    <property type="match status" value="1"/>
</dbReference>
<dbReference type="OrthoDB" id="9803036at2"/>
<dbReference type="EMBL" id="FNBW01000001">
    <property type="protein sequence ID" value="SDF08852.1"/>
    <property type="molecule type" value="Genomic_DNA"/>
</dbReference>
<keyword evidence="1" id="KW-0808">Transferase</keyword>
<comment type="caution">
    <text evidence="1">The sequence shown here is derived from an EMBL/GenBank/DDBJ whole genome shotgun (WGS) entry which is preliminary data.</text>
</comment>
<name>A0A8G2BDW7_9PROT</name>
<gene>
    <name evidence="1" type="ORF">SAMN05660686_00197</name>
</gene>
<dbReference type="GO" id="GO:0016740">
    <property type="term" value="F:transferase activity"/>
    <property type="evidence" value="ECO:0007669"/>
    <property type="project" value="UniProtKB-KW"/>
</dbReference>
<dbReference type="RefSeq" id="WP_028794944.1">
    <property type="nucleotide sequence ID" value="NZ_FNBW01000001.1"/>
</dbReference>
<evidence type="ECO:0000313" key="2">
    <source>
        <dbReference type="Proteomes" id="UP000198615"/>
    </source>
</evidence>
<evidence type="ECO:0000313" key="1">
    <source>
        <dbReference type="EMBL" id="SDF08852.1"/>
    </source>
</evidence>
<organism evidence="1 2">
    <name type="scientific">Thalassobaculum litoreum DSM 18839</name>
    <dbReference type="NCBI Taxonomy" id="1123362"/>
    <lineage>
        <taxon>Bacteria</taxon>
        <taxon>Pseudomonadati</taxon>
        <taxon>Pseudomonadota</taxon>
        <taxon>Alphaproteobacteria</taxon>
        <taxon>Rhodospirillales</taxon>
        <taxon>Thalassobaculaceae</taxon>
        <taxon>Thalassobaculum</taxon>
    </lineage>
</organism>